<keyword evidence="1" id="KW-0539">Nucleus</keyword>
<dbReference type="EMBL" id="QKWP01001356">
    <property type="protein sequence ID" value="RIB09586.1"/>
    <property type="molecule type" value="Genomic_DNA"/>
</dbReference>
<feature type="domain" description="Zn(2)-C6 fungal-type" evidence="2">
    <location>
        <begin position="18"/>
        <end position="47"/>
    </location>
</feature>
<dbReference type="PANTHER" id="PTHR31668">
    <property type="entry name" value="GLUCOSE TRANSPORT TRANSCRIPTION REGULATOR RGT1-RELATED-RELATED"/>
    <property type="match status" value="1"/>
</dbReference>
<dbReference type="PROSITE" id="PS50048">
    <property type="entry name" value="ZN2_CY6_FUNGAL_2"/>
    <property type="match status" value="1"/>
</dbReference>
<dbReference type="Gene3D" id="4.10.240.10">
    <property type="entry name" value="Zn(2)-C6 fungal-type DNA-binding domain"/>
    <property type="match status" value="1"/>
</dbReference>
<accession>A0A397UR18</accession>
<gene>
    <name evidence="3" type="ORF">C2G38_2208529</name>
</gene>
<dbReference type="OrthoDB" id="5296287at2759"/>
<dbReference type="PANTHER" id="PTHR31668:SF30">
    <property type="entry name" value="ZN(II)2CYS6 TRANSCRIPTION FACTOR (EUROFUNG)"/>
    <property type="match status" value="1"/>
</dbReference>
<proteinExistence type="predicted"/>
<evidence type="ECO:0000313" key="4">
    <source>
        <dbReference type="Proteomes" id="UP000266673"/>
    </source>
</evidence>
<dbReference type="GO" id="GO:0000981">
    <property type="term" value="F:DNA-binding transcription factor activity, RNA polymerase II-specific"/>
    <property type="evidence" value="ECO:0007669"/>
    <property type="project" value="InterPro"/>
</dbReference>
<dbReference type="SUPFAM" id="SSF57701">
    <property type="entry name" value="Zn2/Cys6 DNA-binding domain"/>
    <property type="match status" value="1"/>
</dbReference>
<dbReference type="InterPro" id="IPR001138">
    <property type="entry name" value="Zn2Cys6_DnaBD"/>
</dbReference>
<comment type="caution">
    <text evidence="3">The sequence shown here is derived from an EMBL/GenBank/DDBJ whole genome shotgun (WGS) entry which is preliminary data.</text>
</comment>
<organism evidence="3 4">
    <name type="scientific">Gigaspora rosea</name>
    <dbReference type="NCBI Taxonomy" id="44941"/>
    <lineage>
        <taxon>Eukaryota</taxon>
        <taxon>Fungi</taxon>
        <taxon>Fungi incertae sedis</taxon>
        <taxon>Mucoromycota</taxon>
        <taxon>Glomeromycotina</taxon>
        <taxon>Glomeromycetes</taxon>
        <taxon>Diversisporales</taxon>
        <taxon>Gigasporaceae</taxon>
        <taxon>Gigaspora</taxon>
    </lineage>
</organism>
<keyword evidence="4" id="KW-1185">Reference proteome</keyword>
<evidence type="ECO:0000256" key="1">
    <source>
        <dbReference type="ARBA" id="ARBA00023242"/>
    </source>
</evidence>
<dbReference type="CDD" id="cd00067">
    <property type="entry name" value="GAL4"/>
    <property type="match status" value="1"/>
</dbReference>
<reference evidence="3 4" key="1">
    <citation type="submission" date="2018-06" db="EMBL/GenBank/DDBJ databases">
        <title>Comparative genomics reveals the genomic features of Rhizophagus irregularis, R. cerebriforme, R. diaphanum and Gigaspora rosea, and their symbiotic lifestyle signature.</title>
        <authorList>
            <person name="Morin E."/>
            <person name="San Clemente H."/>
            <person name="Chen E.C.H."/>
            <person name="De La Providencia I."/>
            <person name="Hainaut M."/>
            <person name="Kuo A."/>
            <person name="Kohler A."/>
            <person name="Murat C."/>
            <person name="Tang N."/>
            <person name="Roy S."/>
            <person name="Loubradou J."/>
            <person name="Henrissat B."/>
            <person name="Grigoriev I.V."/>
            <person name="Corradi N."/>
            <person name="Roux C."/>
            <person name="Martin F.M."/>
        </authorList>
    </citation>
    <scope>NUCLEOTIDE SEQUENCE [LARGE SCALE GENOMIC DNA]</scope>
    <source>
        <strain evidence="3 4">DAOM 194757</strain>
    </source>
</reference>
<dbReference type="Pfam" id="PF00172">
    <property type="entry name" value="Zn_clus"/>
    <property type="match status" value="1"/>
</dbReference>
<dbReference type="InterPro" id="IPR050797">
    <property type="entry name" value="Carb_Metab_Trans_Reg"/>
</dbReference>
<dbReference type="InterPro" id="IPR036864">
    <property type="entry name" value="Zn2-C6_fun-type_DNA-bd_sf"/>
</dbReference>
<dbReference type="SMART" id="SM00066">
    <property type="entry name" value="GAL4"/>
    <property type="match status" value="1"/>
</dbReference>
<protein>
    <recommendedName>
        <fullName evidence="2">Zn(2)-C6 fungal-type domain-containing protein</fullName>
    </recommendedName>
</protein>
<dbReference type="Proteomes" id="UP000266673">
    <property type="component" value="Unassembled WGS sequence"/>
</dbReference>
<sequence>MSFLCQERQQRGPYATKACTNCRQKHAKCTGEAPCERCTRLNLVCIFNESGKKRGPKKNNKPPEEVYMSNYLRSDLDRTPMPLSVISNAVQGHASILSSPSGYPQQPYNIDEFTLYSGSYEEQNAAAYQVISPILYQAHTNTGYVIPNNDLTNNNGFADDDYYMLH</sequence>
<dbReference type="GO" id="GO:0008270">
    <property type="term" value="F:zinc ion binding"/>
    <property type="evidence" value="ECO:0007669"/>
    <property type="project" value="InterPro"/>
</dbReference>
<evidence type="ECO:0000313" key="3">
    <source>
        <dbReference type="EMBL" id="RIB09586.1"/>
    </source>
</evidence>
<dbReference type="AlphaFoldDB" id="A0A397UR18"/>
<name>A0A397UR18_9GLOM</name>
<evidence type="ECO:0000259" key="2">
    <source>
        <dbReference type="PROSITE" id="PS50048"/>
    </source>
</evidence>
<dbReference type="PROSITE" id="PS00463">
    <property type="entry name" value="ZN2_CY6_FUNGAL_1"/>
    <property type="match status" value="1"/>
</dbReference>